<evidence type="ECO:0000313" key="4">
    <source>
        <dbReference type="Proteomes" id="UP000596827"/>
    </source>
</evidence>
<gene>
    <name evidence="3" type="ORF">H8R02_25340</name>
</gene>
<protein>
    <recommendedName>
        <fullName evidence="2">Response regulatory domain-containing protein</fullName>
    </recommendedName>
</protein>
<dbReference type="SUPFAM" id="SSF52172">
    <property type="entry name" value="CheY-like"/>
    <property type="match status" value="1"/>
</dbReference>
<reference evidence="3" key="1">
    <citation type="submission" date="2020-08" db="EMBL/GenBank/DDBJ databases">
        <title>Ramlibacter sp. GTP1 16S ribosomal RNA gene genome sequencing and assembly.</title>
        <authorList>
            <person name="Kang M."/>
        </authorList>
    </citation>
    <scope>NUCLEOTIDE SEQUENCE</scope>
    <source>
        <strain evidence="3">GTP1</strain>
    </source>
</reference>
<evidence type="ECO:0000256" key="1">
    <source>
        <dbReference type="PROSITE-ProRule" id="PRU00169"/>
    </source>
</evidence>
<dbReference type="InterPro" id="IPR001789">
    <property type="entry name" value="Sig_transdc_resp-reg_receiver"/>
</dbReference>
<evidence type="ECO:0000259" key="2">
    <source>
        <dbReference type="PROSITE" id="PS50110"/>
    </source>
</evidence>
<name>A0A923S872_9BURK</name>
<organism evidence="3 4">
    <name type="scientific">Ramlibacter albus</name>
    <dbReference type="NCBI Taxonomy" id="2079448"/>
    <lineage>
        <taxon>Bacteria</taxon>
        <taxon>Pseudomonadati</taxon>
        <taxon>Pseudomonadota</taxon>
        <taxon>Betaproteobacteria</taxon>
        <taxon>Burkholderiales</taxon>
        <taxon>Comamonadaceae</taxon>
        <taxon>Ramlibacter</taxon>
    </lineage>
</organism>
<dbReference type="RefSeq" id="WP_187084305.1">
    <property type="nucleotide sequence ID" value="NZ_JACORU010000013.1"/>
</dbReference>
<dbReference type="Gene3D" id="3.40.50.2300">
    <property type="match status" value="1"/>
</dbReference>
<comment type="caution">
    <text evidence="3">The sequence shown here is derived from an EMBL/GenBank/DDBJ whole genome shotgun (WGS) entry which is preliminary data.</text>
</comment>
<proteinExistence type="predicted"/>
<sequence>MMLIVGEQGPLRKELKRALTRDGVVVRIAESAEDAHRDAVRHMPAAILLDPAMPELESIVALRRLEADPRTCTIPVLWYCSDRIEGATCWAHALAVDARIMPPFTALQVLRRTHIRPGTGNDEAGGHPCRT</sequence>
<keyword evidence="4" id="KW-1185">Reference proteome</keyword>
<evidence type="ECO:0000313" key="3">
    <source>
        <dbReference type="EMBL" id="MBC5767812.1"/>
    </source>
</evidence>
<dbReference type="InterPro" id="IPR011006">
    <property type="entry name" value="CheY-like_superfamily"/>
</dbReference>
<accession>A0A923S872</accession>
<dbReference type="Proteomes" id="UP000596827">
    <property type="component" value="Unassembled WGS sequence"/>
</dbReference>
<feature type="domain" description="Response regulatory" evidence="2">
    <location>
        <begin position="1"/>
        <end position="117"/>
    </location>
</feature>
<dbReference type="AlphaFoldDB" id="A0A923S872"/>
<dbReference type="GO" id="GO:0000160">
    <property type="term" value="P:phosphorelay signal transduction system"/>
    <property type="evidence" value="ECO:0007669"/>
    <property type="project" value="InterPro"/>
</dbReference>
<feature type="modified residue" description="4-aspartylphosphate" evidence="1">
    <location>
        <position position="50"/>
    </location>
</feature>
<dbReference type="PROSITE" id="PS50110">
    <property type="entry name" value="RESPONSE_REGULATORY"/>
    <property type="match status" value="1"/>
</dbReference>
<keyword evidence="1" id="KW-0597">Phosphoprotein</keyword>
<dbReference type="EMBL" id="JACORU010000013">
    <property type="protein sequence ID" value="MBC5767812.1"/>
    <property type="molecule type" value="Genomic_DNA"/>
</dbReference>